<dbReference type="Proteomes" id="UP001562425">
    <property type="component" value="Unassembled WGS sequence"/>
</dbReference>
<evidence type="ECO:0000313" key="2">
    <source>
        <dbReference type="Proteomes" id="UP001562425"/>
    </source>
</evidence>
<sequence>MSAVRAARKPVERCVRCGRVFPTRKLKKEHMQQCAELIPFGEEEVLDEVGMGQQLQQQQQQGKQVKAYAYVLPAGAEEIRDDINHSFVCANRTDGFYVDVDNDCQVSEWPPLWVGRFIAID</sequence>
<accession>A0ABD1D303</accession>
<evidence type="ECO:0008006" key="3">
    <source>
        <dbReference type="Google" id="ProtNLM"/>
    </source>
</evidence>
<organism evidence="1 2">
    <name type="scientific">Culex pipiens pipiens</name>
    <name type="common">Northern house mosquito</name>
    <dbReference type="NCBI Taxonomy" id="38569"/>
    <lineage>
        <taxon>Eukaryota</taxon>
        <taxon>Metazoa</taxon>
        <taxon>Ecdysozoa</taxon>
        <taxon>Arthropoda</taxon>
        <taxon>Hexapoda</taxon>
        <taxon>Insecta</taxon>
        <taxon>Pterygota</taxon>
        <taxon>Neoptera</taxon>
        <taxon>Endopterygota</taxon>
        <taxon>Diptera</taxon>
        <taxon>Nematocera</taxon>
        <taxon>Culicoidea</taxon>
        <taxon>Culicidae</taxon>
        <taxon>Culicinae</taxon>
        <taxon>Culicini</taxon>
        <taxon>Culex</taxon>
        <taxon>Culex</taxon>
    </lineage>
</organism>
<name>A0ABD1D303_CULPP</name>
<keyword evidence="2" id="KW-1185">Reference proteome</keyword>
<dbReference type="EMBL" id="JBEHCU010007815">
    <property type="protein sequence ID" value="KAL1391611.1"/>
    <property type="molecule type" value="Genomic_DNA"/>
</dbReference>
<proteinExistence type="predicted"/>
<evidence type="ECO:0000313" key="1">
    <source>
        <dbReference type="EMBL" id="KAL1391611.1"/>
    </source>
</evidence>
<comment type="caution">
    <text evidence="1">The sequence shown here is derived from an EMBL/GenBank/DDBJ whole genome shotgun (WGS) entry which is preliminary data.</text>
</comment>
<gene>
    <name evidence="1" type="ORF">pipiens_001308</name>
</gene>
<reference evidence="1 2" key="1">
    <citation type="submission" date="2024-05" db="EMBL/GenBank/DDBJ databases">
        <title>Culex pipiens pipiens assembly and annotation.</title>
        <authorList>
            <person name="Alout H."/>
            <person name="Durand T."/>
        </authorList>
    </citation>
    <scope>NUCLEOTIDE SEQUENCE [LARGE SCALE GENOMIC DNA]</scope>
    <source>
        <strain evidence="1">HA-2024</strain>
        <tissue evidence="1">Whole body</tissue>
    </source>
</reference>
<dbReference type="AlphaFoldDB" id="A0ABD1D303"/>
<protein>
    <recommendedName>
        <fullName evidence="3">C2H2-type domain-containing protein</fullName>
    </recommendedName>
</protein>